<dbReference type="RefSeq" id="WP_193429103.1">
    <property type="nucleotide sequence ID" value="NZ_CBCSIP010000029.1"/>
</dbReference>
<dbReference type="Gene3D" id="3.40.50.1820">
    <property type="entry name" value="alpha/beta hydrolase"/>
    <property type="match status" value="1"/>
</dbReference>
<accession>A0ABR9PVF0</accession>
<protein>
    <submittedName>
        <fullName evidence="2">Alpha/beta fold hydrolase</fullName>
    </submittedName>
</protein>
<evidence type="ECO:0000259" key="1">
    <source>
        <dbReference type="Pfam" id="PF00561"/>
    </source>
</evidence>
<dbReference type="GO" id="GO:0016787">
    <property type="term" value="F:hydrolase activity"/>
    <property type="evidence" value="ECO:0007669"/>
    <property type="project" value="UniProtKB-KW"/>
</dbReference>
<sequence>MKGAAGELYVDDGGAGTGTPVVFVHSAAGSTEHWTAQLAHLRPHRRAVALDLRGHGRSTFTATGPFTIEQLAEDVGAVVDGLGLSRVVLVGHSLGGAVCAAWAGAHPERVAGLFLLDPASDGRSVPPEQARGMMDGLASEQWREVAGAYWQGMLTTSTPEVRERVLGQLGRTAHGAMHAAMGALLTFDPESALKRYPGPALSVITPLNESPGAYHVLVPGLPFKTVTGTGHWVQLDAPEQVNALLDAFLATVP</sequence>
<keyword evidence="3" id="KW-1185">Reference proteome</keyword>
<dbReference type="InterPro" id="IPR029058">
    <property type="entry name" value="AB_hydrolase_fold"/>
</dbReference>
<gene>
    <name evidence="2" type="ORF">G4177_27375</name>
</gene>
<feature type="domain" description="AB hydrolase-1" evidence="1">
    <location>
        <begin position="20"/>
        <end position="169"/>
    </location>
</feature>
<evidence type="ECO:0000313" key="3">
    <source>
        <dbReference type="Proteomes" id="UP001516472"/>
    </source>
</evidence>
<keyword evidence="2" id="KW-0378">Hydrolase</keyword>
<dbReference type="PANTHER" id="PTHR43798:SF33">
    <property type="entry name" value="HYDROLASE, PUTATIVE (AFU_ORTHOLOGUE AFUA_2G14860)-RELATED"/>
    <property type="match status" value="1"/>
</dbReference>
<comment type="caution">
    <text evidence="2">The sequence shown here is derived from an EMBL/GenBank/DDBJ whole genome shotgun (WGS) entry which is preliminary data.</text>
</comment>
<reference evidence="2 3" key="1">
    <citation type="submission" date="2020-02" db="EMBL/GenBank/DDBJ databases">
        <authorList>
            <person name="Babadi Z.K."/>
            <person name="Risdian C."/>
            <person name="Ebrahimipour G.H."/>
            <person name="Wink J."/>
        </authorList>
    </citation>
    <scope>NUCLEOTIDE SEQUENCE [LARGE SCALE GENOMIC DNA]</scope>
    <source>
        <strain evidence="2 3">ZKHCc1 1396</strain>
    </source>
</reference>
<organism evidence="2 3">
    <name type="scientific">Corallococcus soli</name>
    <dbReference type="NCBI Taxonomy" id="2710757"/>
    <lineage>
        <taxon>Bacteria</taxon>
        <taxon>Pseudomonadati</taxon>
        <taxon>Myxococcota</taxon>
        <taxon>Myxococcia</taxon>
        <taxon>Myxococcales</taxon>
        <taxon>Cystobacterineae</taxon>
        <taxon>Myxococcaceae</taxon>
        <taxon>Corallococcus</taxon>
    </lineage>
</organism>
<dbReference type="PRINTS" id="PR00111">
    <property type="entry name" value="ABHYDROLASE"/>
</dbReference>
<proteinExistence type="predicted"/>
<dbReference type="InterPro" id="IPR000073">
    <property type="entry name" value="AB_hydrolase_1"/>
</dbReference>
<name>A0ABR9PVF0_9BACT</name>
<dbReference type="SUPFAM" id="SSF53474">
    <property type="entry name" value="alpha/beta-Hydrolases"/>
    <property type="match status" value="1"/>
</dbReference>
<dbReference type="Pfam" id="PF00561">
    <property type="entry name" value="Abhydrolase_1"/>
    <property type="match status" value="1"/>
</dbReference>
<dbReference type="PANTHER" id="PTHR43798">
    <property type="entry name" value="MONOACYLGLYCEROL LIPASE"/>
    <property type="match status" value="1"/>
</dbReference>
<dbReference type="EMBL" id="JAAIYO010000010">
    <property type="protein sequence ID" value="MBE4751895.1"/>
    <property type="molecule type" value="Genomic_DNA"/>
</dbReference>
<dbReference type="Proteomes" id="UP001516472">
    <property type="component" value="Unassembled WGS sequence"/>
</dbReference>
<dbReference type="InterPro" id="IPR050266">
    <property type="entry name" value="AB_hydrolase_sf"/>
</dbReference>
<evidence type="ECO:0000313" key="2">
    <source>
        <dbReference type="EMBL" id="MBE4751895.1"/>
    </source>
</evidence>